<evidence type="ECO:0000259" key="1">
    <source>
        <dbReference type="Pfam" id="PF03364"/>
    </source>
</evidence>
<dbReference type="Pfam" id="PF03364">
    <property type="entry name" value="Polyketide_cyc"/>
    <property type="match status" value="1"/>
</dbReference>
<dbReference type="Proteomes" id="UP001348641">
    <property type="component" value="Unassembled WGS sequence"/>
</dbReference>
<protein>
    <submittedName>
        <fullName evidence="2">SRPBCC family protein</fullName>
    </submittedName>
</protein>
<dbReference type="PANTHER" id="PTHR33824">
    <property type="entry name" value="POLYKETIDE CYCLASE/DEHYDRASE AND LIPID TRANSPORT SUPERFAMILY PROTEIN"/>
    <property type="match status" value="1"/>
</dbReference>
<dbReference type="PANTHER" id="PTHR33824:SF7">
    <property type="entry name" value="POLYKETIDE CYCLASE_DEHYDRASE AND LIPID TRANSPORT SUPERFAMILY PROTEIN"/>
    <property type="match status" value="1"/>
</dbReference>
<feature type="domain" description="Coenzyme Q-binding protein COQ10 START" evidence="1">
    <location>
        <begin position="10"/>
        <end position="130"/>
    </location>
</feature>
<dbReference type="SUPFAM" id="SSF55961">
    <property type="entry name" value="Bet v1-like"/>
    <property type="match status" value="1"/>
</dbReference>
<evidence type="ECO:0000313" key="2">
    <source>
        <dbReference type="EMBL" id="MEE2055112.1"/>
    </source>
</evidence>
<reference evidence="2 3" key="1">
    <citation type="submission" date="2023-07" db="EMBL/GenBank/DDBJ databases">
        <authorList>
            <person name="Girao M."/>
            <person name="Carvalho M.F."/>
        </authorList>
    </citation>
    <scope>NUCLEOTIDE SEQUENCE [LARGE SCALE GENOMIC DNA]</scope>
    <source>
        <strain evidence="2 3">66/93</strain>
    </source>
</reference>
<evidence type="ECO:0000313" key="3">
    <source>
        <dbReference type="Proteomes" id="UP001348641"/>
    </source>
</evidence>
<dbReference type="EMBL" id="JAUUCC010000149">
    <property type="protein sequence ID" value="MEE2055112.1"/>
    <property type="molecule type" value="Genomic_DNA"/>
</dbReference>
<proteinExistence type="predicted"/>
<dbReference type="CDD" id="cd07817">
    <property type="entry name" value="SRPBCC_8"/>
    <property type="match status" value="1"/>
</dbReference>
<gene>
    <name evidence="2" type="ORF">Q8A49_31900</name>
</gene>
<dbReference type="InterPro" id="IPR047137">
    <property type="entry name" value="ORF3"/>
</dbReference>
<dbReference type="Gene3D" id="3.30.530.20">
    <property type="match status" value="1"/>
</dbReference>
<name>A0ABU7L0M2_9ACTN</name>
<sequence>MSDIVETVEVDVPVTAAYAQWTRFEEFPSFMEGVNQVVRTGDTTMRWTIEIAGQRREFDAVVTEQIPGERIAWKTVDGVTHAGVVTFHHLSDTSTRITLQLKTVPEGAVEQLGDKLGLVKARAKGDMKRFKAFVEPTRSTP</sequence>
<organism evidence="2 3">
    <name type="scientific">Nocardiopsis tropica</name>
    <dbReference type="NCBI Taxonomy" id="109330"/>
    <lineage>
        <taxon>Bacteria</taxon>
        <taxon>Bacillati</taxon>
        <taxon>Actinomycetota</taxon>
        <taxon>Actinomycetes</taxon>
        <taxon>Streptosporangiales</taxon>
        <taxon>Nocardiopsidaceae</taxon>
        <taxon>Nocardiopsis</taxon>
    </lineage>
</organism>
<accession>A0ABU7L0M2</accession>
<dbReference type="InterPro" id="IPR005031">
    <property type="entry name" value="COQ10_START"/>
</dbReference>
<comment type="caution">
    <text evidence="2">The sequence shown here is derived from an EMBL/GenBank/DDBJ whole genome shotgun (WGS) entry which is preliminary data.</text>
</comment>
<dbReference type="InterPro" id="IPR023393">
    <property type="entry name" value="START-like_dom_sf"/>
</dbReference>
<dbReference type="RefSeq" id="WP_330161903.1">
    <property type="nucleotide sequence ID" value="NZ_BAAAJA010000032.1"/>
</dbReference>